<organism evidence="10">
    <name type="scientific">Trichuris muris</name>
    <name type="common">Mouse whipworm</name>
    <dbReference type="NCBI Taxonomy" id="70415"/>
    <lineage>
        <taxon>Eukaryota</taxon>
        <taxon>Metazoa</taxon>
        <taxon>Ecdysozoa</taxon>
        <taxon>Nematoda</taxon>
        <taxon>Enoplea</taxon>
        <taxon>Dorylaimia</taxon>
        <taxon>Trichinellida</taxon>
        <taxon>Trichuridae</taxon>
        <taxon>Trichuris</taxon>
    </lineage>
</organism>
<dbReference type="GO" id="GO:0008137">
    <property type="term" value="F:NADH dehydrogenase (ubiquinone) activity"/>
    <property type="evidence" value="ECO:0007669"/>
    <property type="project" value="UniProtKB-UniRule"/>
</dbReference>
<dbReference type="AlphaFoldDB" id="A0A0S3M487"/>
<evidence type="ECO:0000256" key="8">
    <source>
        <dbReference type="ARBA" id="ARBA00049551"/>
    </source>
</evidence>
<dbReference type="GO" id="GO:0030964">
    <property type="term" value="C:NADH dehydrogenase complex"/>
    <property type="evidence" value="ECO:0007669"/>
    <property type="project" value="TreeGrafter"/>
</dbReference>
<evidence type="ECO:0000256" key="5">
    <source>
        <dbReference type="ARBA" id="ARBA00022692"/>
    </source>
</evidence>
<evidence type="ECO:0000256" key="7">
    <source>
        <dbReference type="ARBA" id="ARBA00023136"/>
    </source>
</evidence>
<dbReference type="EMBL" id="LC050561">
    <property type="protein sequence ID" value="BAT21249.1"/>
    <property type="molecule type" value="Genomic_DNA"/>
</dbReference>
<evidence type="ECO:0000256" key="4">
    <source>
        <dbReference type="ARBA" id="ARBA00022448"/>
    </source>
</evidence>
<keyword evidence="9" id="KW-0679">Respiratory chain</keyword>
<geneLocation type="mitochondrion" evidence="10"/>
<dbReference type="InterPro" id="IPR038430">
    <property type="entry name" value="NDAH_ubi_oxred_su3_sf"/>
</dbReference>
<evidence type="ECO:0000256" key="9">
    <source>
        <dbReference type="RuleBase" id="RU003640"/>
    </source>
</evidence>
<dbReference type="RefSeq" id="YP_009186351.1">
    <property type="nucleotide sequence ID" value="NC_028621.1"/>
</dbReference>
<dbReference type="CTD" id="4537"/>
<evidence type="ECO:0000256" key="1">
    <source>
        <dbReference type="ARBA" id="ARBA00004370"/>
    </source>
</evidence>
<comment type="similarity">
    <text evidence="2 9">Belongs to the complex I subunit 3 family.</text>
</comment>
<comment type="function">
    <text evidence="9">Core subunit of the mitochondrial membrane respiratory chain NADH dehydrogenase (Complex I) which catalyzes electron transfer from NADH through the respiratory chain, using ubiquinone as an electron acceptor. Essential for the catalytic activity of complex I.</text>
</comment>
<keyword evidence="6 9" id="KW-1133">Transmembrane helix</keyword>
<evidence type="ECO:0000256" key="3">
    <source>
        <dbReference type="ARBA" id="ARBA00021007"/>
    </source>
</evidence>
<proteinExistence type="inferred from homology"/>
<feature type="transmembrane region" description="Helical" evidence="9">
    <location>
        <begin position="81"/>
        <end position="102"/>
    </location>
</feature>
<keyword evidence="9" id="KW-1278">Translocase</keyword>
<comment type="subcellular location">
    <subcellularLocation>
        <location evidence="1">Membrane</location>
    </subcellularLocation>
    <subcellularLocation>
        <location evidence="9">Mitochondrion membrane</location>
        <topology evidence="9">Multi-pass membrane protein</topology>
    </subcellularLocation>
</comment>
<gene>
    <name evidence="10" type="primary">ND3</name>
</gene>
<dbReference type="GeneID" id="26373668"/>
<feature type="transmembrane region" description="Helical" evidence="9">
    <location>
        <begin position="52"/>
        <end position="75"/>
    </location>
</feature>
<keyword evidence="9 10" id="KW-0496">Mitochondrion</keyword>
<dbReference type="Pfam" id="PF00507">
    <property type="entry name" value="Oxidored_q4"/>
    <property type="match status" value="1"/>
</dbReference>
<feature type="transmembrane region" description="Helical" evidence="9">
    <location>
        <begin position="6"/>
        <end position="25"/>
    </location>
</feature>
<dbReference type="Gene3D" id="1.20.58.1610">
    <property type="entry name" value="NADH:ubiquinone/plastoquinone oxidoreductase, chain 3"/>
    <property type="match status" value="1"/>
</dbReference>
<evidence type="ECO:0000256" key="2">
    <source>
        <dbReference type="ARBA" id="ARBA00008472"/>
    </source>
</evidence>
<protein>
    <recommendedName>
        <fullName evidence="3 9">NADH-ubiquinone oxidoreductase chain 3</fullName>
        <ecNumber evidence="9">7.1.1.2</ecNumber>
    </recommendedName>
</protein>
<keyword evidence="9" id="KW-0520">NAD</keyword>
<evidence type="ECO:0000256" key="6">
    <source>
        <dbReference type="ARBA" id="ARBA00022989"/>
    </source>
</evidence>
<keyword evidence="9" id="KW-0249">Electron transport</keyword>
<name>A0A0S3M487_TRIMR</name>
<keyword evidence="5 9" id="KW-0812">Transmembrane</keyword>
<dbReference type="GO" id="GO:0031966">
    <property type="term" value="C:mitochondrial membrane"/>
    <property type="evidence" value="ECO:0007669"/>
    <property type="project" value="UniProtKB-SubCell"/>
</dbReference>
<sequence length="113" mass="13165">MIFQMCFIVMGLMVCSLMILSRILLSEKASKDNLSYECGFESYKLNRLPFSLNFFMVSIIFVLFDLEIIVLVAMIPSTTGLQLNIFIMGNLFLLFMLMSLFLEWSMNKLSWIF</sequence>
<dbReference type="PANTHER" id="PTHR11058:SF9">
    <property type="entry name" value="NADH-UBIQUINONE OXIDOREDUCTASE CHAIN 3"/>
    <property type="match status" value="1"/>
</dbReference>
<dbReference type="PANTHER" id="PTHR11058">
    <property type="entry name" value="NADH-UBIQUINONE OXIDOREDUCTASE CHAIN 3"/>
    <property type="match status" value="1"/>
</dbReference>
<reference evidence="10" key="1">
    <citation type="submission" date="2015-04" db="EMBL/GenBank/DDBJ databases">
        <title>Genome, transcriptome and proteome adaptations to nematode parasitism in Strongyloides.</title>
        <authorList>
            <person name="Hunt V."/>
            <person name="Tsai I.J."/>
            <person name="Coghlan A."/>
            <person name="Reid A.J."/>
            <person name="Holroyd N."/>
            <person name="Foth B."/>
            <person name="Tracey A."/>
            <person name="Cotton J.A."/>
            <person name="Stanley E."/>
            <person name="Beasley H."/>
            <person name="Bennett H."/>
            <person name="Brooks K."/>
            <person name="Kikuchi T."/>
            <person name="Viney M."/>
            <person name="Berriman M."/>
        </authorList>
    </citation>
    <scope>NUCLEOTIDE SEQUENCE</scope>
    <source>
        <strain evidence="10">Edinburgh</strain>
    </source>
</reference>
<keyword evidence="7 9" id="KW-0472">Membrane</keyword>
<evidence type="ECO:0000313" key="10">
    <source>
        <dbReference type="EMBL" id="BAT21249.1"/>
    </source>
</evidence>
<dbReference type="EC" id="7.1.1.2" evidence="9"/>
<accession>A0A0S3M487</accession>
<comment type="catalytic activity">
    <reaction evidence="8 9">
        <text>a ubiquinone + NADH + 5 H(+)(in) = a ubiquinol + NAD(+) + 4 H(+)(out)</text>
        <dbReference type="Rhea" id="RHEA:29091"/>
        <dbReference type="Rhea" id="RHEA-COMP:9565"/>
        <dbReference type="Rhea" id="RHEA-COMP:9566"/>
        <dbReference type="ChEBI" id="CHEBI:15378"/>
        <dbReference type="ChEBI" id="CHEBI:16389"/>
        <dbReference type="ChEBI" id="CHEBI:17976"/>
        <dbReference type="ChEBI" id="CHEBI:57540"/>
        <dbReference type="ChEBI" id="CHEBI:57945"/>
        <dbReference type="EC" id="7.1.1.2"/>
    </reaction>
</comment>
<keyword evidence="9" id="KW-0830">Ubiquinone</keyword>
<keyword evidence="4 9" id="KW-0813">Transport</keyword>
<dbReference type="InterPro" id="IPR000440">
    <property type="entry name" value="NADH_UbQ/plastoQ_OxRdtase_su3"/>
</dbReference>